<sequence length="82" mass="9349">MADFWPKGMWPSSLPDLTPLDFAGWGTFERETNRTSHPNMDFLQAAIVKEWNNLSKKCIINSCKAFHRRVETVIAAEGGHNE</sequence>
<name>A0A0K2TPS2_LEPSM</name>
<organism evidence="1">
    <name type="scientific">Lepeophtheirus salmonis</name>
    <name type="common">Salmon louse</name>
    <name type="synonym">Caligus salmonis</name>
    <dbReference type="NCBI Taxonomy" id="72036"/>
    <lineage>
        <taxon>Eukaryota</taxon>
        <taxon>Metazoa</taxon>
        <taxon>Ecdysozoa</taxon>
        <taxon>Arthropoda</taxon>
        <taxon>Crustacea</taxon>
        <taxon>Multicrustacea</taxon>
        <taxon>Hexanauplia</taxon>
        <taxon>Copepoda</taxon>
        <taxon>Siphonostomatoida</taxon>
        <taxon>Caligidae</taxon>
        <taxon>Lepeophtheirus</taxon>
    </lineage>
</organism>
<dbReference type="EMBL" id="HACA01010020">
    <property type="protein sequence ID" value="CDW27381.1"/>
    <property type="molecule type" value="Transcribed_RNA"/>
</dbReference>
<dbReference type="Gene3D" id="3.30.420.10">
    <property type="entry name" value="Ribonuclease H-like superfamily/Ribonuclease H"/>
    <property type="match status" value="1"/>
</dbReference>
<accession>A0A0K2TPS2</accession>
<reference evidence="1" key="1">
    <citation type="submission" date="2014-05" db="EMBL/GenBank/DDBJ databases">
        <authorList>
            <person name="Chronopoulou M."/>
        </authorList>
    </citation>
    <scope>NUCLEOTIDE SEQUENCE</scope>
    <source>
        <tissue evidence="1">Whole organism</tissue>
    </source>
</reference>
<dbReference type="GO" id="GO:0003676">
    <property type="term" value="F:nucleic acid binding"/>
    <property type="evidence" value="ECO:0007669"/>
    <property type="project" value="InterPro"/>
</dbReference>
<dbReference type="InterPro" id="IPR036397">
    <property type="entry name" value="RNaseH_sf"/>
</dbReference>
<dbReference type="AlphaFoldDB" id="A0A0K2TPS2"/>
<protein>
    <submittedName>
        <fullName evidence="1">Uncharacterized protein</fullName>
    </submittedName>
</protein>
<proteinExistence type="predicted"/>
<evidence type="ECO:0000313" key="1">
    <source>
        <dbReference type="EMBL" id="CDW27381.1"/>
    </source>
</evidence>